<feature type="transmembrane region" description="Helical" evidence="1">
    <location>
        <begin position="126"/>
        <end position="145"/>
    </location>
</feature>
<dbReference type="EMBL" id="LAZR01002880">
    <property type="protein sequence ID" value="KKN24477.1"/>
    <property type="molecule type" value="Genomic_DNA"/>
</dbReference>
<keyword evidence="1" id="KW-0812">Transmembrane</keyword>
<evidence type="ECO:0000256" key="1">
    <source>
        <dbReference type="SAM" id="Phobius"/>
    </source>
</evidence>
<feature type="transmembrane region" description="Helical" evidence="1">
    <location>
        <begin position="61"/>
        <end position="83"/>
    </location>
</feature>
<organism evidence="2">
    <name type="scientific">marine sediment metagenome</name>
    <dbReference type="NCBI Taxonomy" id="412755"/>
    <lineage>
        <taxon>unclassified sequences</taxon>
        <taxon>metagenomes</taxon>
        <taxon>ecological metagenomes</taxon>
    </lineage>
</organism>
<proteinExistence type="predicted"/>
<accession>A0A0F9PIZ4</accession>
<name>A0A0F9PIZ4_9ZZZZ</name>
<protein>
    <recommendedName>
        <fullName evidence="3">ThiW protein</fullName>
    </recommendedName>
</protein>
<gene>
    <name evidence="2" type="ORF">LCGC14_0894560</name>
</gene>
<sequence length="192" mass="20797">MSEIAINNNEDFDEKRNFQIVFTKRMVAAGIFIAVGLILSALNPFGYFLIAGTKINPFAHFINAITGVLIGFTFSCITALGIASLRFSIGIGTIHAFHGGIAGALVVGTLSTLFRRKIPKYVEFAAFLEPLGTIFIGGTIGQLIMPFGDIFAIEGFLFYWGLFAMSSIPGSLMGYIVLSVLEKAGISWESFF</sequence>
<feature type="transmembrane region" description="Helical" evidence="1">
    <location>
        <begin position="89"/>
        <end position="114"/>
    </location>
</feature>
<dbReference type="InterPro" id="IPR012652">
    <property type="entry name" value="ThiW"/>
</dbReference>
<comment type="caution">
    <text evidence="2">The sequence shown here is derived from an EMBL/GenBank/DDBJ whole genome shotgun (WGS) entry which is preliminary data.</text>
</comment>
<dbReference type="AlphaFoldDB" id="A0A0F9PIZ4"/>
<dbReference type="Pfam" id="PF09512">
    <property type="entry name" value="ThiW"/>
    <property type="match status" value="1"/>
</dbReference>
<dbReference type="PIRSF" id="PIRSF024534">
    <property type="entry name" value="ThiW"/>
    <property type="match status" value="1"/>
</dbReference>
<reference evidence="2" key="1">
    <citation type="journal article" date="2015" name="Nature">
        <title>Complex archaea that bridge the gap between prokaryotes and eukaryotes.</title>
        <authorList>
            <person name="Spang A."/>
            <person name="Saw J.H."/>
            <person name="Jorgensen S.L."/>
            <person name="Zaremba-Niedzwiedzka K."/>
            <person name="Martijn J."/>
            <person name="Lind A.E."/>
            <person name="van Eijk R."/>
            <person name="Schleper C."/>
            <person name="Guy L."/>
            <person name="Ettema T.J."/>
        </authorList>
    </citation>
    <scope>NUCLEOTIDE SEQUENCE</scope>
</reference>
<feature type="transmembrane region" description="Helical" evidence="1">
    <location>
        <begin position="26"/>
        <end position="49"/>
    </location>
</feature>
<evidence type="ECO:0000313" key="2">
    <source>
        <dbReference type="EMBL" id="KKN24477.1"/>
    </source>
</evidence>
<feature type="transmembrane region" description="Helical" evidence="1">
    <location>
        <begin position="157"/>
        <end position="178"/>
    </location>
</feature>
<keyword evidence="1" id="KW-1133">Transmembrane helix</keyword>
<evidence type="ECO:0008006" key="3">
    <source>
        <dbReference type="Google" id="ProtNLM"/>
    </source>
</evidence>
<keyword evidence="1" id="KW-0472">Membrane</keyword>